<feature type="transmembrane region" description="Helical" evidence="2">
    <location>
        <begin position="1675"/>
        <end position="1695"/>
    </location>
</feature>
<accession>A0A9W7E5Z8</accession>
<gene>
    <name evidence="3" type="ORF">TL16_g04530</name>
</gene>
<feature type="transmembrane region" description="Helical" evidence="2">
    <location>
        <begin position="1614"/>
        <end position="1635"/>
    </location>
</feature>
<evidence type="ECO:0000313" key="4">
    <source>
        <dbReference type="Proteomes" id="UP001162640"/>
    </source>
</evidence>
<name>A0A9W7E5Z8_9STRA</name>
<feature type="region of interest" description="Disordered" evidence="1">
    <location>
        <begin position="1855"/>
        <end position="1893"/>
    </location>
</feature>
<dbReference type="PANTHER" id="PTHR19308">
    <property type="entry name" value="PHOSPHATIDYLCHOLINE TRANSFER PROTEIN"/>
    <property type="match status" value="1"/>
</dbReference>
<keyword evidence="2" id="KW-0812">Transmembrane</keyword>
<proteinExistence type="predicted"/>
<dbReference type="InterPro" id="IPR023393">
    <property type="entry name" value="START-like_dom_sf"/>
</dbReference>
<feature type="transmembrane region" description="Helical" evidence="2">
    <location>
        <begin position="1573"/>
        <end position="1594"/>
    </location>
</feature>
<feature type="transmembrane region" description="Helical" evidence="2">
    <location>
        <begin position="1468"/>
        <end position="1487"/>
    </location>
</feature>
<organism evidence="3 4">
    <name type="scientific">Triparma laevis f. inornata</name>
    <dbReference type="NCBI Taxonomy" id="1714386"/>
    <lineage>
        <taxon>Eukaryota</taxon>
        <taxon>Sar</taxon>
        <taxon>Stramenopiles</taxon>
        <taxon>Ochrophyta</taxon>
        <taxon>Bolidophyceae</taxon>
        <taxon>Parmales</taxon>
        <taxon>Triparmaceae</taxon>
        <taxon>Triparma</taxon>
    </lineage>
</organism>
<comment type="caution">
    <text evidence="3">The sequence shown here is derived from an EMBL/GenBank/DDBJ whole genome shotgun (WGS) entry which is preliminary data.</text>
</comment>
<dbReference type="EMBL" id="BLQM01000126">
    <property type="protein sequence ID" value="GMH66888.1"/>
    <property type="molecule type" value="Genomic_DNA"/>
</dbReference>
<feature type="region of interest" description="Disordered" evidence="1">
    <location>
        <begin position="29"/>
        <end position="66"/>
    </location>
</feature>
<feature type="transmembrane region" description="Helical" evidence="2">
    <location>
        <begin position="1642"/>
        <end position="1663"/>
    </location>
</feature>
<dbReference type="PANTHER" id="PTHR19308:SF14">
    <property type="entry name" value="START DOMAIN-CONTAINING PROTEIN"/>
    <property type="match status" value="1"/>
</dbReference>
<dbReference type="InterPro" id="IPR051213">
    <property type="entry name" value="START_lipid_transfer"/>
</dbReference>
<dbReference type="Gene3D" id="3.30.530.20">
    <property type="match status" value="3"/>
</dbReference>
<feature type="transmembrane region" description="Helical" evidence="2">
    <location>
        <begin position="1748"/>
        <end position="1771"/>
    </location>
</feature>
<evidence type="ECO:0000256" key="1">
    <source>
        <dbReference type="SAM" id="MobiDB-lite"/>
    </source>
</evidence>
<sequence length="1951" mass="220353">MIANPKTPLRLQQPLDEAIQDKNVGKIIGHITTHPDSPNVRAPGSDAMGSLTLDASSSQPPSSSDEDLLALSKADLIALLKTERKAKEKEPNNFAKTLKELNEKGKKLRRAKRRATNTIFSPISIARMDARGPTVVAQSLDANDPNVKVVNNVLSKVLVTNNCSFTTAIHEVPTTLFSAITSSQNNASKKRLFQEVLHDVTPAKGAIVYWSYMIDSTKFCDFLLSLKVMKKAEDEIVIKVASVDEEELEDTTLPSPHPIATKSYRLLLNDGLIALRPLPIGQTSFTFTAQVVLAEKVEKAQGFMRLTLSKTGDASRVTNKIKSSLSSRKSRGFGETLKADDLFCRIATFFYNRFEQEKVMDQRMKEDFIKNIGNAPKLTEGEQGLIAQAMEVVRELSKAKRIAGTVTDSVEKFLYHPAGGAVWAKTRAIIDVSPMKLFAELWLLDTYELKAEMKHMSVRRIFKNIDGTRSQQYNRSLSLPGAFQDRIFRNWMTWDVLDDDTYIIAICPITEYKGTRHKTVAEVKTIEATSRGVYIIKKLTENTCEWTRAQVGDLKIGALPAQLLDFLARQQLGKANEVQEKHRRNGWSTDKEKIDEIAKVMVSRRGEPWMEDQVAVYNKCKKIMDQEGWQALKQPSHDVKIWMNYTPPSIRGRSVGSGKSIGVIDCSAEEAAAWMMDYCSNERMRVLKEEGDPARLELKELARVNERTFGTIKKFPFLMDNREFVARLIWKSEEGKVTLVMESVDAEVDYGDKLRKTKGTIAAFYLIENLPDREGVKQCKMTFVQNLDLGGGIPMWAINKLAPKHLSSIQNVIESFRQDAKIDAAERWDLRTLMRDEYDKEVYSETEIRVMSDAASLIKEANSHKARVIFSGDPQVVFKLIYLDNDNLMTGVAECVVDAEMEEIAAWDYLKTTRSATKAFYERGGVEKFIEKVNNHSYYYLSRRDLKVPGLKHREWRTVVVWKKEGESKMIVLYNDTGALDEKYRRDPRRYVVGSSRTTWEYERLPEVEGISQTKVKLVTRVDIAGAVPSLFMNRLVKSYGGAMIKMRKHFDRSVDIDDIRRVNFAKLIKHENSLKKIVSAEALKQIEAIFEERPGSMRPSKNFGLADSKVHADVIGGHAWCKTSIKIHAEIEEVAAFFWDFGSRANMENSGDVERTYADDESRDFRKIVTVQRRLEAGHRDRIFASKMSLEWVDDDTIIVLMLPLEKVDMYKRNTVRARGSMEVNNSGAIEATETVAIRLSRWLGGNMKLEYACELNMGFGVGYGTNLHFVERRAEEIADISIFFSVLQPPEEFGVEDGQALGLSILWKAPSSKKRVERLHKMFKEARVMKELEEQHPAVKAMLVTAVKGSLNMKKVVRTKLDCLTESDAVQIGNNLISALMTDQLASAGVNQWKVQNRAVKELMEKYEWFEPMILVVSKGIVKTAGWGLMSRVAVGAMLSMSDFGTDVLVLMQFWEEGEERLTFRYLTLFSLSVSILIQVAFVIVQNRKKSLLRILKEIFVVTIGMKFPWDAYRVASGAEHEPGCQYDPMTEMTITKIMEIFAESIPAILIQSSAVLQTLSLGKEITMTTYISLFVSMLTTGFVSATISYDFDTDPLRRTAKPDFYGYIPDAHWLRVVSLLILTNISSCMVILKSLLVVALGFLSPCYALGYIGGGVALHWLMKALAGDLTHWTAPVSGIAGFIHSLLIRLMVKLVTDFTACVQFRHPNEVGGLFFSINILSSTVGMIVLLICRPEGSFNAEIENLIVNTIIYAGGTLLVSSVIFYFIIKKEFRPTFYTTETGMQSTRRQFIDSDSDEARSKIFNYNDIMLRPIMPKIEHWILTNWFRWLEEKPEFFTDRWRALVPPYMIPEGDGDRGSYSSGGESGPEEKGGGGIATTDHGGRDDEGAPHRRQSFLEGIFHGDGIGKKTRRASTSKVMPSLVKKTEGEFDANEFKFEMRRRGTNLFAD</sequence>
<keyword evidence="2" id="KW-1133">Transmembrane helix</keyword>
<evidence type="ECO:0000256" key="2">
    <source>
        <dbReference type="SAM" id="Phobius"/>
    </source>
</evidence>
<protein>
    <recommendedName>
        <fullName evidence="5">START domain-containing protein</fullName>
    </recommendedName>
</protein>
<evidence type="ECO:0000313" key="3">
    <source>
        <dbReference type="EMBL" id="GMH66888.1"/>
    </source>
</evidence>
<dbReference type="SUPFAM" id="SSF55961">
    <property type="entry name" value="Bet v1-like"/>
    <property type="match status" value="2"/>
</dbReference>
<feature type="compositionally biased region" description="Basic and acidic residues" evidence="1">
    <location>
        <begin position="1883"/>
        <end position="1892"/>
    </location>
</feature>
<feature type="transmembrane region" description="Helical" evidence="2">
    <location>
        <begin position="1716"/>
        <end position="1736"/>
    </location>
</feature>
<evidence type="ECO:0008006" key="5">
    <source>
        <dbReference type="Google" id="ProtNLM"/>
    </source>
</evidence>
<reference evidence="4" key="1">
    <citation type="journal article" date="2023" name="Commun. Biol.">
        <title>Genome analysis of Parmales, the sister group of diatoms, reveals the evolutionary specialization of diatoms from phago-mixotrophs to photoautotrophs.</title>
        <authorList>
            <person name="Ban H."/>
            <person name="Sato S."/>
            <person name="Yoshikawa S."/>
            <person name="Yamada K."/>
            <person name="Nakamura Y."/>
            <person name="Ichinomiya M."/>
            <person name="Sato N."/>
            <person name="Blanc-Mathieu R."/>
            <person name="Endo H."/>
            <person name="Kuwata A."/>
            <person name="Ogata H."/>
        </authorList>
    </citation>
    <scope>NUCLEOTIDE SEQUENCE [LARGE SCALE GENOMIC DNA]</scope>
</reference>
<dbReference type="Proteomes" id="UP001162640">
    <property type="component" value="Unassembled WGS sequence"/>
</dbReference>
<keyword evidence="2" id="KW-0472">Membrane</keyword>